<dbReference type="KEGG" id="lvs:LOKVESSMR4R_01178"/>
<evidence type="ECO:0000313" key="3">
    <source>
        <dbReference type="EMBL" id="ARU00506.1"/>
    </source>
</evidence>
<dbReference type="EMBL" id="CP021431">
    <property type="protein sequence ID" value="ARU00506.1"/>
    <property type="molecule type" value="Genomic_DNA"/>
</dbReference>
<dbReference type="GO" id="GO:0003677">
    <property type="term" value="F:DNA binding"/>
    <property type="evidence" value="ECO:0007669"/>
    <property type="project" value="UniProtKB-KW"/>
</dbReference>
<keyword evidence="4" id="KW-1185">Reference proteome</keyword>
<dbReference type="Proteomes" id="UP000195273">
    <property type="component" value="Chromosome"/>
</dbReference>
<dbReference type="InterPro" id="IPR010992">
    <property type="entry name" value="IHF-like_DNA-bd_dom_sf"/>
</dbReference>
<dbReference type="OrthoDB" id="7873378at2"/>
<keyword evidence="2 3" id="KW-0238">DNA-binding</keyword>
<dbReference type="SUPFAM" id="SSF47729">
    <property type="entry name" value="IHF-like DNA-binding proteins"/>
    <property type="match status" value="1"/>
</dbReference>
<gene>
    <name evidence="3" type="ORF">LOKVESSMR4R_01178</name>
</gene>
<dbReference type="RefSeq" id="WP_087206712.1">
    <property type="nucleotide sequence ID" value="NZ_CP021431.1"/>
</dbReference>
<dbReference type="Gene3D" id="4.10.520.10">
    <property type="entry name" value="IHF-like DNA-binding proteins"/>
    <property type="match status" value="1"/>
</dbReference>
<dbReference type="Pfam" id="PF00216">
    <property type="entry name" value="Bac_DNA_binding"/>
    <property type="match status" value="1"/>
</dbReference>
<protein>
    <submittedName>
        <fullName evidence="3">Bacterial DNA-binding protein</fullName>
    </submittedName>
</protein>
<evidence type="ECO:0000256" key="2">
    <source>
        <dbReference type="ARBA" id="ARBA00023125"/>
    </source>
</evidence>
<proteinExistence type="inferred from homology"/>
<dbReference type="GO" id="GO:0030527">
    <property type="term" value="F:structural constituent of chromatin"/>
    <property type="evidence" value="ECO:0007669"/>
    <property type="project" value="InterPro"/>
</dbReference>
<evidence type="ECO:0000256" key="1">
    <source>
        <dbReference type="ARBA" id="ARBA00010529"/>
    </source>
</evidence>
<name>A0A1Y0EA66_9RHOB</name>
<dbReference type="AlphaFoldDB" id="A0A1Y0EA66"/>
<organism evidence="3 4">
    <name type="scientific">Yoonia vestfoldensis</name>
    <dbReference type="NCBI Taxonomy" id="245188"/>
    <lineage>
        <taxon>Bacteria</taxon>
        <taxon>Pseudomonadati</taxon>
        <taxon>Pseudomonadota</taxon>
        <taxon>Alphaproteobacteria</taxon>
        <taxon>Rhodobacterales</taxon>
        <taxon>Paracoccaceae</taxon>
        <taxon>Yoonia</taxon>
    </lineage>
</organism>
<accession>A0A1Y0EA66</accession>
<sequence length="106" mass="11158">MTRETSVPSPAATPTPLKKPELLDQLVARSGLRKRDAKLALDAALALIGEALARGDDLILPPLGKIRRVKAKDLGAGAHLLTLKLRSSKDARQSGKTGLASDAEDV</sequence>
<dbReference type="InterPro" id="IPR000119">
    <property type="entry name" value="Hist_DNA-bd"/>
</dbReference>
<comment type="similarity">
    <text evidence="1">Belongs to the bacterial histone-like protein family.</text>
</comment>
<reference evidence="3 4" key="1">
    <citation type="submission" date="2017-05" db="EMBL/GenBank/DDBJ databases">
        <title>Genome Sequence of Loktanella vestfoldensis Strain SMR4r Isolated from a Culture of the Diatom Skeletonema marinoi.</title>
        <authorList>
            <person name="Topel M."/>
            <person name="Pinder M.I.M."/>
            <person name="Johansson O.N."/>
            <person name="Kourtchenko O."/>
            <person name="Godhe A."/>
            <person name="Clarke A.K."/>
        </authorList>
    </citation>
    <scope>NUCLEOTIDE SEQUENCE [LARGE SCALE GENOMIC DNA]</scope>
    <source>
        <strain evidence="3 4">SMR4r</strain>
    </source>
</reference>
<evidence type="ECO:0000313" key="4">
    <source>
        <dbReference type="Proteomes" id="UP000195273"/>
    </source>
</evidence>